<dbReference type="GeneID" id="60063638"/>
<organism evidence="1 2">
    <name type="scientific">Phocaeicola massiliensis B84634 = Timone 84634 = DSM 17679 = JCM 13223</name>
    <dbReference type="NCBI Taxonomy" id="1121098"/>
    <lineage>
        <taxon>Bacteria</taxon>
        <taxon>Pseudomonadati</taxon>
        <taxon>Bacteroidota</taxon>
        <taxon>Bacteroidia</taxon>
        <taxon>Bacteroidales</taxon>
        <taxon>Bacteroidaceae</taxon>
        <taxon>Phocaeicola</taxon>
    </lineage>
</organism>
<dbReference type="AlphaFoldDB" id="U6RRA1"/>
<accession>U6RRA1</accession>
<dbReference type="HOGENOM" id="CLU_134243_1_0_10"/>
<dbReference type="RefSeq" id="WP_005936090.1">
    <property type="nucleotide sequence ID" value="NZ_KB890364.1"/>
</dbReference>
<dbReference type="Proteomes" id="UP000017831">
    <property type="component" value="Unassembled WGS sequence"/>
</dbReference>
<sequence length="169" mass="17755">MADKSNGIIYGVAEVKFKEKVIGYIDEQGMQPAGNAPSFMDVHAAQVQDGPVDSIMTNPGSDAFTFNLIQLKAENLVDVIGGTKGAADDSWTPPAVMMGTGPMDIKTHSGHTFTIPNARVSKNGLQNGLNMSNVLAFGFRVDMMKPATGGERYKIVPPADAAPDAGAEA</sequence>
<proteinExistence type="predicted"/>
<name>U6RRA1_9BACT</name>
<dbReference type="STRING" id="1121098.HMPREF1534_00282"/>
<evidence type="ECO:0000313" key="1">
    <source>
        <dbReference type="EMBL" id="EOA58316.1"/>
    </source>
</evidence>
<gene>
    <name evidence="1" type="ORF">HMPREF1534_00282</name>
</gene>
<reference evidence="1 2" key="1">
    <citation type="submission" date="2013-04" db="EMBL/GenBank/DDBJ databases">
        <title>The Genome Sequence of Bacteroides massiliensis DSM 17679.</title>
        <authorList>
            <consortium name="The Broad Institute Genomics Platform"/>
            <person name="Earl A."/>
            <person name="Ward D."/>
            <person name="Feldgarden M."/>
            <person name="Gevers D."/>
            <person name="Martens E."/>
            <person name="Fenner L."/>
            <person name="Roux V."/>
            <person name="Mallet M.N."/>
            <person name="Raoult D."/>
            <person name="Walker B."/>
            <person name="Young S."/>
            <person name="Zeng Q."/>
            <person name="Gargeya S."/>
            <person name="Fitzgerald M."/>
            <person name="Haas B."/>
            <person name="Abouelleil A."/>
            <person name="Allen A.W."/>
            <person name="Alvarado L."/>
            <person name="Arachchi H.M."/>
            <person name="Berlin A.M."/>
            <person name="Chapman S.B."/>
            <person name="Gainer-Dewar J."/>
            <person name="Goldberg J."/>
            <person name="Griggs A."/>
            <person name="Gujja S."/>
            <person name="Hansen M."/>
            <person name="Howarth C."/>
            <person name="Imamovic A."/>
            <person name="Ireland A."/>
            <person name="Larimer J."/>
            <person name="McCowan C."/>
            <person name="Murphy C."/>
            <person name="Pearson M."/>
            <person name="Poon T.W."/>
            <person name="Priest M."/>
            <person name="Roberts A."/>
            <person name="Saif S."/>
            <person name="Shea T."/>
            <person name="Sisk P."/>
            <person name="Sykes S."/>
            <person name="Wortman J."/>
            <person name="Nusbaum C."/>
            <person name="Birren B."/>
        </authorList>
    </citation>
    <scope>NUCLEOTIDE SEQUENCE [LARGE SCALE GENOMIC DNA]</scope>
    <source>
        <strain evidence="2">B84634 / Timone 84634 / DSM 17679 / JCM 13223</strain>
    </source>
</reference>
<dbReference type="EMBL" id="AQHY01000004">
    <property type="protein sequence ID" value="EOA58316.1"/>
    <property type="molecule type" value="Genomic_DNA"/>
</dbReference>
<dbReference type="PATRIC" id="fig|1121098.3.peg.282"/>
<comment type="caution">
    <text evidence="1">The sequence shown here is derived from an EMBL/GenBank/DDBJ whole genome shotgun (WGS) entry which is preliminary data.</text>
</comment>
<evidence type="ECO:0000313" key="2">
    <source>
        <dbReference type="Proteomes" id="UP000017831"/>
    </source>
</evidence>
<keyword evidence="2" id="KW-1185">Reference proteome</keyword>
<protein>
    <submittedName>
        <fullName evidence="1">Uncharacterized protein</fullName>
    </submittedName>
</protein>
<dbReference type="eggNOG" id="ENOG50344QJ">
    <property type="taxonomic scope" value="Bacteria"/>
</dbReference>
<dbReference type="OrthoDB" id="1027602at2"/>